<dbReference type="PANTHER" id="PTHR43649">
    <property type="entry name" value="ARABINOSE-BINDING PROTEIN-RELATED"/>
    <property type="match status" value="1"/>
</dbReference>
<dbReference type="EMBL" id="JAAVJB010000030">
    <property type="protein sequence ID" value="NJP65937.1"/>
    <property type="molecule type" value="Genomic_DNA"/>
</dbReference>
<accession>A0ABX1ANL6</accession>
<keyword evidence="3" id="KW-0813">Transport</keyword>
<evidence type="ECO:0000313" key="6">
    <source>
        <dbReference type="Proteomes" id="UP000746503"/>
    </source>
</evidence>
<comment type="caution">
    <text evidence="5">The sequence shown here is derived from an EMBL/GenBank/DDBJ whole genome shotgun (WGS) entry which is preliminary data.</text>
</comment>
<evidence type="ECO:0000256" key="4">
    <source>
        <dbReference type="ARBA" id="ARBA00022729"/>
    </source>
</evidence>
<evidence type="ECO:0000256" key="3">
    <source>
        <dbReference type="ARBA" id="ARBA00022448"/>
    </source>
</evidence>
<evidence type="ECO:0000313" key="5">
    <source>
        <dbReference type="EMBL" id="NJP65937.1"/>
    </source>
</evidence>
<keyword evidence="4" id="KW-0732">Signal</keyword>
<sequence length="465" mass="51194">MSTPTVIDIWVADLTFPGYMDRLHRLGAAFEDAHPGYRVNIEGRDFRTLSQQIAAAADEGRAPAIAEYYFSVTQAARDSRARDGRPLFASVEEEVAGRDEILGEPVVLDDLLPAARQFYSERGLLRSMPTVVTTMLTYGNADLLRAAGVTELPQTWRQLEAACAAVTSAADGADHGVTWANHGLFFQQTLAVQGGHLSDHDNGHTGRARTLDLSSEEMLTWVRWWRRMHRRGHYLYTGKIPDWEGNIKAFADQRVALRVTSSNDMNYMASAARNGGFEMTVGRFPSRDGRPYGGNIIAGTSLFLRNGLDEPTREGALAFLMFVNNPRNAADRHRDNSFVPVTRSASELLEEEGWYDAHPYHRLAGQQLGPADDGIVPPCRGGMFGDFAGAQDVMTRAMDDVLRTEAGPAERFAEATAEAQALLDAYERDRVANGVRAAESLRVEYFRGVGMYTGAQVADAVAERA</sequence>
<name>A0ABX1ANL6_9ACTN</name>
<dbReference type="PANTHER" id="PTHR43649:SF31">
    <property type="entry name" value="SN-GLYCEROL-3-PHOSPHATE-BINDING PERIPLASMIC PROTEIN UGPB"/>
    <property type="match status" value="1"/>
</dbReference>
<dbReference type="InterPro" id="IPR050490">
    <property type="entry name" value="Bact_solute-bd_prot1"/>
</dbReference>
<dbReference type="SUPFAM" id="SSF53850">
    <property type="entry name" value="Periplasmic binding protein-like II"/>
    <property type="match status" value="1"/>
</dbReference>
<comment type="subcellular location">
    <subcellularLocation>
        <location evidence="1">Cell envelope</location>
    </subcellularLocation>
</comment>
<dbReference type="InterPro" id="IPR006059">
    <property type="entry name" value="SBP"/>
</dbReference>
<reference evidence="5 6" key="1">
    <citation type="submission" date="2020-03" db="EMBL/GenBank/DDBJ databases">
        <title>Draft genome of Streptomyces sp. ventii, isolated from the Axial Seamount in the Pacific Ocean, and resequencing of the two type strains Streptomyces lonarensis strain NCL 716 and Streptomyces bohaiensis strain 11A07.</title>
        <authorList>
            <person name="Loughran R.M."/>
            <person name="Pfannmuller K.M."/>
            <person name="Wasson B.J."/>
            <person name="Deadmond M.C."/>
            <person name="Paddock B.E."/>
            <person name="Koyack M.J."/>
            <person name="Gallegos D.A."/>
            <person name="Mitchell E.A."/>
            <person name="Ushijima B."/>
            <person name="Saw J.H."/>
            <person name="Mcphail K.L."/>
            <person name="Videau P."/>
        </authorList>
    </citation>
    <scope>NUCLEOTIDE SEQUENCE [LARGE SCALE GENOMIC DNA]</scope>
    <source>
        <strain evidence="6">5675061</strain>
    </source>
</reference>
<dbReference type="RefSeq" id="WP_167932464.1">
    <property type="nucleotide sequence ID" value="NZ_JAAVJB010000030.1"/>
</dbReference>
<dbReference type="Proteomes" id="UP000746503">
    <property type="component" value="Unassembled WGS sequence"/>
</dbReference>
<proteinExistence type="inferred from homology"/>
<evidence type="ECO:0000256" key="1">
    <source>
        <dbReference type="ARBA" id="ARBA00004196"/>
    </source>
</evidence>
<protein>
    <submittedName>
        <fullName evidence="5">Extracellular solute-binding protein</fullName>
    </submittedName>
</protein>
<dbReference type="Gene3D" id="3.40.190.10">
    <property type="entry name" value="Periplasmic binding protein-like II"/>
    <property type="match status" value="2"/>
</dbReference>
<dbReference type="Pfam" id="PF13416">
    <property type="entry name" value="SBP_bac_8"/>
    <property type="match status" value="1"/>
</dbReference>
<evidence type="ECO:0000256" key="2">
    <source>
        <dbReference type="ARBA" id="ARBA00008520"/>
    </source>
</evidence>
<comment type="similarity">
    <text evidence="2">Belongs to the bacterial solute-binding protein 1 family.</text>
</comment>
<keyword evidence="6" id="KW-1185">Reference proteome</keyword>
<gene>
    <name evidence="5" type="ORF">HCJ92_06420</name>
</gene>
<organism evidence="5 6">
    <name type="scientific">Streptomyces spiramenti</name>
    <dbReference type="NCBI Taxonomy" id="2720606"/>
    <lineage>
        <taxon>Bacteria</taxon>
        <taxon>Bacillati</taxon>
        <taxon>Actinomycetota</taxon>
        <taxon>Actinomycetes</taxon>
        <taxon>Kitasatosporales</taxon>
        <taxon>Streptomycetaceae</taxon>
        <taxon>Streptomyces</taxon>
    </lineage>
</organism>